<dbReference type="EMBL" id="CP023694">
    <property type="protein sequence ID" value="QEV28863.1"/>
    <property type="molecule type" value="Genomic_DNA"/>
</dbReference>
<dbReference type="Proteomes" id="UP000326598">
    <property type="component" value="Chromosome"/>
</dbReference>
<dbReference type="Pfam" id="PF12697">
    <property type="entry name" value="Abhydrolase_6"/>
    <property type="match status" value="1"/>
</dbReference>
<dbReference type="PANTHER" id="PTHR42886">
    <property type="entry name" value="RE40534P-RELATED"/>
    <property type="match status" value="1"/>
</dbReference>
<dbReference type="InterPro" id="IPR000073">
    <property type="entry name" value="AB_hydrolase_1"/>
</dbReference>
<dbReference type="GO" id="GO:0016787">
    <property type="term" value="F:hydrolase activity"/>
    <property type="evidence" value="ECO:0007669"/>
    <property type="project" value="UniProtKB-KW"/>
</dbReference>
<evidence type="ECO:0000313" key="3">
    <source>
        <dbReference type="Proteomes" id="UP000326598"/>
    </source>
</evidence>
<name>A0A5J6IE88_STRC4</name>
<dbReference type="Gene3D" id="3.40.50.1820">
    <property type="entry name" value="alpha/beta hydrolase"/>
    <property type="match status" value="1"/>
</dbReference>
<dbReference type="KEGG" id="scoe:CP976_35240"/>
<protein>
    <submittedName>
        <fullName evidence="2">Alpha/beta fold hydrolase</fullName>
    </submittedName>
</protein>
<dbReference type="SUPFAM" id="SSF53474">
    <property type="entry name" value="alpha/beta-Hydrolases"/>
    <property type="match status" value="1"/>
</dbReference>
<accession>A0A5J6IE88</accession>
<dbReference type="GeneID" id="91421301"/>
<dbReference type="PANTHER" id="PTHR42886:SF29">
    <property type="entry name" value="PUMMELIG, ISOFORM A"/>
    <property type="match status" value="1"/>
</dbReference>
<feature type="domain" description="AB hydrolase-1" evidence="1">
    <location>
        <begin position="63"/>
        <end position="369"/>
    </location>
</feature>
<proteinExistence type="predicted"/>
<reference evidence="2 3" key="1">
    <citation type="submission" date="2017-09" db="EMBL/GenBank/DDBJ databases">
        <authorList>
            <person name="Lee N."/>
            <person name="Cho B.-K."/>
        </authorList>
    </citation>
    <scope>NUCLEOTIDE SEQUENCE [LARGE SCALE GENOMIC DNA]</scope>
    <source>
        <strain evidence="2 3">ATCC 13740</strain>
    </source>
</reference>
<dbReference type="RefSeq" id="WP_150483959.1">
    <property type="nucleotide sequence ID" value="NZ_BMTB01000002.1"/>
</dbReference>
<dbReference type="InterPro" id="IPR029058">
    <property type="entry name" value="AB_hydrolase_fold"/>
</dbReference>
<dbReference type="AlphaFoldDB" id="A0A5J6IE88"/>
<sequence length="406" mass="44206">MPAPTLKEHRVTLKSKIPANFDDTVTLPVREYDGTKPSHTPKPVLMLHGRSVPALAAFDLAPVPGGSATRYSWAQELADDGYDVFLMDLQGSGRSPRPRMDDPCNANPAQQPALVPNPLQEPCPPPPPYPYQLGNSESEWAELDAVVKFIKGLPGRNKPIRFIGYSLGAAIMGSYTLQNPGNVESLLLLAPVFPPKGRWSGNPAAPFGRPAEAQTLPVSTPALTWGFPMHVGTKTGFRTGLDGNPALREPDIVDLAWEACMENDPLGSKWGPEVAPGEYEGILRYRNTYWWGWNNETVPHQNPAGTPVLGERVPVLIVYGEQDRTANSPATLPDPVRFSVPALYAAVPGPEKLMFCLAGSGHTLVWELNAKVVHRMSKQWFKNGQVEGLGSGSYFREPDGDLIPLP</sequence>
<evidence type="ECO:0000313" key="2">
    <source>
        <dbReference type="EMBL" id="QEV28863.1"/>
    </source>
</evidence>
<organism evidence="2 3">
    <name type="scientific">Streptomyces coeruleorubidus</name>
    <dbReference type="NCBI Taxonomy" id="116188"/>
    <lineage>
        <taxon>Bacteria</taxon>
        <taxon>Bacillati</taxon>
        <taxon>Actinomycetota</taxon>
        <taxon>Actinomycetes</taxon>
        <taxon>Kitasatosporales</taxon>
        <taxon>Streptomycetaceae</taxon>
        <taxon>Streptomyces</taxon>
    </lineage>
</organism>
<gene>
    <name evidence="2" type="ORF">CP976_35240</name>
</gene>
<keyword evidence="2" id="KW-0378">Hydrolase</keyword>
<evidence type="ECO:0000259" key="1">
    <source>
        <dbReference type="Pfam" id="PF12697"/>
    </source>
</evidence>